<dbReference type="Proteomes" id="UP001190926">
    <property type="component" value="Unassembled WGS sequence"/>
</dbReference>
<dbReference type="SUPFAM" id="SSF52058">
    <property type="entry name" value="L domain-like"/>
    <property type="match status" value="1"/>
</dbReference>
<dbReference type="Pfam" id="PF00931">
    <property type="entry name" value="NB-ARC"/>
    <property type="match status" value="1"/>
</dbReference>
<feature type="domain" description="Disease resistance R13L4/SHOC-2-like LRR" evidence="13">
    <location>
        <begin position="355"/>
        <end position="692"/>
    </location>
</feature>
<dbReference type="InterPro" id="IPR002182">
    <property type="entry name" value="NB-ARC"/>
</dbReference>
<keyword evidence="4" id="KW-0963">Cytoplasm</keyword>
<keyword evidence="6" id="KW-0381">Hypersensitive response</keyword>
<dbReference type="InterPro" id="IPR032675">
    <property type="entry name" value="LRR_dom_sf"/>
</dbReference>
<evidence type="ECO:0000256" key="7">
    <source>
        <dbReference type="ARBA" id="ARBA00022737"/>
    </source>
</evidence>
<evidence type="ECO:0000256" key="5">
    <source>
        <dbReference type="ARBA" id="ARBA00022614"/>
    </source>
</evidence>
<keyword evidence="8" id="KW-0547">Nucleotide-binding</keyword>
<comment type="similarity">
    <text evidence="3">Belongs to the disease resistance NB-LRR family.</text>
</comment>
<keyword evidence="15" id="KW-1185">Reference proteome</keyword>
<evidence type="ECO:0000259" key="12">
    <source>
        <dbReference type="Pfam" id="PF23559"/>
    </source>
</evidence>
<name>A0AAD4IWM7_PERFH</name>
<evidence type="ECO:0000256" key="3">
    <source>
        <dbReference type="ARBA" id="ARBA00008894"/>
    </source>
</evidence>
<organism evidence="14 15">
    <name type="scientific">Perilla frutescens var. hirtella</name>
    <name type="common">Perilla citriodora</name>
    <name type="synonym">Perilla setoyensis</name>
    <dbReference type="NCBI Taxonomy" id="608512"/>
    <lineage>
        <taxon>Eukaryota</taxon>
        <taxon>Viridiplantae</taxon>
        <taxon>Streptophyta</taxon>
        <taxon>Embryophyta</taxon>
        <taxon>Tracheophyta</taxon>
        <taxon>Spermatophyta</taxon>
        <taxon>Magnoliopsida</taxon>
        <taxon>eudicotyledons</taxon>
        <taxon>Gunneridae</taxon>
        <taxon>Pentapetalae</taxon>
        <taxon>asterids</taxon>
        <taxon>lamiids</taxon>
        <taxon>Lamiales</taxon>
        <taxon>Lamiaceae</taxon>
        <taxon>Nepetoideae</taxon>
        <taxon>Elsholtzieae</taxon>
        <taxon>Perilla</taxon>
    </lineage>
</organism>
<keyword evidence="7" id="KW-0677">Repeat</keyword>
<dbReference type="PANTHER" id="PTHR23155">
    <property type="entry name" value="DISEASE RESISTANCE PROTEIN RP"/>
    <property type="match status" value="1"/>
</dbReference>
<dbReference type="Gene3D" id="1.10.10.10">
    <property type="entry name" value="Winged helix-like DNA-binding domain superfamily/Winged helix DNA-binding domain"/>
    <property type="match status" value="1"/>
</dbReference>
<evidence type="ECO:0000313" key="14">
    <source>
        <dbReference type="EMBL" id="KAH6822649.1"/>
    </source>
</evidence>
<dbReference type="GO" id="GO:0005737">
    <property type="term" value="C:cytoplasm"/>
    <property type="evidence" value="ECO:0007669"/>
    <property type="project" value="UniProtKB-SubCell"/>
</dbReference>
<dbReference type="Gene3D" id="1.10.8.430">
    <property type="entry name" value="Helical domain of apoptotic protease-activating factors"/>
    <property type="match status" value="1"/>
</dbReference>
<feature type="domain" description="Disease resistance protein winged helix" evidence="12">
    <location>
        <begin position="234"/>
        <end position="305"/>
    </location>
</feature>
<dbReference type="PRINTS" id="PR00364">
    <property type="entry name" value="DISEASERSIST"/>
</dbReference>
<dbReference type="InterPro" id="IPR042197">
    <property type="entry name" value="Apaf_helical"/>
</dbReference>
<dbReference type="GO" id="GO:0043531">
    <property type="term" value="F:ADP binding"/>
    <property type="evidence" value="ECO:0007669"/>
    <property type="project" value="InterPro"/>
</dbReference>
<evidence type="ECO:0000256" key="6">
    <source>
        <dbReference type="ARBA" id="ARBA00022667"/>
    </source>
</evidence>
<evidence type="ECO:0008006" key="16">
    <source>
        <dbReference type="Google" id="ProtNLM"/>
    </source>
</evidence>
<evidence type="ECO:0000256" key="8">
    <source>
        <dbReference type="ARBA" id="ARBA00022741"/>
    </source>
</evidence>
<keyword evidence="10" id="KW-0067">ATP-binding</keyword>
<proteinExistence type="inferred from homology"/>
<evidence type="ECO:0000313" key="15">
    <source>
        <dbReference type="Proteomes" id="UP001190926"/>
    </source>
</evidence>
<dbReference type="Pfam" id="PF23598">
    <property type="entry name" value="LRR_14"/>
    <property type="match status" value="1"/>
</dbReference>
<sequence length="727" mass="84709">MGGIGKTTLARYAYDDPSNVHHFDVRVWVTMSHPYQLRVNLLSFVRSIKNLLEEVYKHVGNEKLKENVYRYLKGRRYLIVMDDMWDTDVWDDLQMMFPDDVNGSRIIITTRELSVASYVDSLRRRPHEMRLMAVDQSWSLLKAKVFGREECPQELQKIGEFIAEKCRGLPLAIVVIAGVLSYKFNQTKHYWEMIARNVSKAVNTSTDEQFYDILSLSYMNLPRHLKPCFLYMGVFPEDYEINASYLIRLWAAEGFLIPKESKDMEELGDEYLEDLANRSLVLICKKRSDGKIKTVKIHDVLRDLCLRKCRDKDFLSTVNDFWGEFPQGIENSKRLSILCNGYGSIPNMESESSHIRTILVFQHWAFDFWKNFRHVKILDVSSVTFRSSDSVRYIGELIHLRYFALTCESSAKILTLVSESLYQLHNLQTLIVRILKFEDDVMPQERSGTSGYILLDVIENKYQSYMVFEIARMQQLRHLILLDGFLPDLSAETSHVISSLENLQTLWCIKDFKCSERISEIIPNLRKLGIIYSYKSTYETGWSEYGLNNLVHLQRLEKLSLYAEPYPNLKNDLLSQNICFPATLKKLCLSGCRFRWEDMGMIGSLPNLQVLKLKRRACLGTQWETTEGEFCQLKVLLIDSTDLHNWETESSHLPKLERLTLYECNSLREIPYGIGDIPTLELIEVDIRNLSVLESAKCVEEEQRSCGNELLQIRFLKSRSWPIKTSR</sequence>
<comment type="subcellular location">
    <subcellularLocation>
        <location evidence="2">Cytoplasm</location>
    </subcellularLocation>
</comment>
<dbReference type="InterPro" id="IPR055414">
    <property type="entry name" value="LRR_R13L4/SHOC2-like"/>
</dbReference>
<feature type="domain" description="NB-ARC" evidence="11">
    <location>
        <begin position="1"/>
        <end position="149"/>
    </location>
</feature>
<comment type="function">
    <text evidence="1">Confers resistance to late blight (Phytophthora infestans) races carrying the avirulence gene Avr1. Resistance proteins guard the plant against pathogens that contain an appropriate avirulence protein via an indirect interaction with this avirulence protein. That triggers a defense system including the hypersensitive response, which restricts the pathogen growth.</text>
</comment>
<dbReference type="InterPro" id="IPR027417">
    <property type="entry name" value="P-loop_NTPase"/>
</dbReference>
<dbReference type="FunFam" id="1.10.10.10:FF:000322">
    <property type="entry name" value="Probable disease resistance protein At1g63360"/>
    <property type="match status" value="1"/>
</dbReference>
<reference evidence="14 15" key="1">
    <citation type="journal article" date="2021" name="Nat. Commun.">
        <title>Incipient diploidization of the medicinal plant Perilla within 10,000 years.</title>
        <authorList>
            <person name="Zhang Y."/>
            <person name="Shen Q."/>
            <person name="Leng L."/>
            <person name="Zhang D."/>
            <person name="Chen S."/>
            <person name="Shi Y."/>
            <person name="Ning Z."/>
            <person name="Chen S."/>
        </authorList>
    </citation>
    <scope>NUCLEOTIDE SEQUENCE [LARGE SCALE GENOMIC DNA]</scope>
    <source>
        <strain evidence="15">cv. PC099</strain>
    </source>
</reference>
<dbReference type="InterPro" id="IPR036388">
    <property type="entry name" value="WH-like_DNA-bd_sf"/>
</dbReference>
<gene>
    <name evidence="14" type="ORF">C2S53_008090</name>
</gene>
<keyword evidence="5" id="KW-0433">Leucine-rich repeat</keyword>
<dbReference type="AlphaFoldDB" id="A0AAD4IWM7"/>
<evidence type="ECO:0000256" key="1">
    <source>
        <dbReference type="ARBA" id="ARBA00002074"/>
    </source>
</evidence>
<accession>A0AAD4IWM7</accession>
<dbReference type="InterPro" id="IPR058922">
    <property type="entry name" value="WHD_DRP"/>
</dbReference>
<evidence type="ECO:0000259" key="13">
    <source>
        <dbReference type="Pfam" id="PF23598"/>
    </source>
</evidence>
<evidence type="ECO:0000256" key="10">
    <source>
        <dbReference type="ARBA" id="ARBA00022840"/>
    </source>
</evidence>
<evidence type="ECO:0000256" key="4">
    <source>
        <dbReference type="ARBA" id="ARBA00022490"/>
    </source>
</evidence>
<dbReference type="GO" id="GO:0009626">
    <property type="term" value="P:plant-type hypersensitive response"/>
    <property type="evidence" value="ECO:0007669"/>
    <property type="project" value="UniProtKB-KW"/>
</dbReference>
<evidence type="ECO:0000256" key="2">
    <source>
        <dbReference type="ARBA" id="ARBA00004496"/>
    </source>
</evidence>
<dbReference type="SUPFAM" id="SSF52540">
    <property type="entry name" value="P-loop containing nucleoside triphosphate hydrolases"/>
    <property type="match status" value="1"/>
</dbReference>
<evidence type="ECO:0000259" key="11">
    <source>
        <dbReference type="Pfam" id="PF00931"/>
    </source>
</evidence>
<dbReference type="InterPro" id="IPR044974">
    <property type="entry name" value="Disease_R_plants"/>
</dbReference>
<dbReference type="GO" id="GO:0005524">
    <property type="term" value="F:ATP binding"/>
    <property type="evidence" value="ECO:0007669"/>
    <property type="project" value="UniProtKB-KW"/>
</dbReference>
<keyword evidence="9" id="KW-0611">Plant defense</keyword>
<dbReference type="Gene3D" id="3.80.10.10">
    <property type="entry name" value="Ribonuclease Inhibitor"/>
    <property type="match status" value="1"/>
</dbReference>
<dbReference type="Pfam" id="PF23559">
    <property type="entry name" value="WHD_DRP"/>
    <property type="match status" value="1"/>
</dbReference>
<dbReference type="PANTHER" id="PTHR23155:SF1152">
    <property type="entry name" value="AAA+ ATPASE DOMAIN-CONTAINING PROTEIN"/>
    <property type="match status" value="1"/>
</dbReference>
<comment type="caution">
    <text evidence="14">The sequence shown here is derived from an EMBL/GenBank/DDBJ whole genome shotgun (WGS) entry which is preliminary data.</text>
</comment>
<evidence type="ECO:0000256" key="9">
    <source>
        <dbReference type="ARBA" id="ARBA00022821"/>
    </source>
</evidence>
<dbReference type="EMBL" id="SDAM02001235">
    <property type="protein sequence ID" value="KAH6822649.1"/>
    <property type="molecule type" value="Genomic_DNA"/>
</dbReference>
<dbReference type="Gene3D" id="3.40.50.300">
    <property type="entry name" value="P-loop containing nucleotide triphosphate hydrolases"/>
    <property type="match status" value="1"/>
</dbReference>
<protein>
    <recommendedName>
        <fullName evidence="16">NB-ARC domain-containing protein</fullName>
    </recommendedName>
</protein>